<gene>
    <name evidence="2" type="ORF">J4573_49390</name>
</gene>
<feature type="signal peptide" evidence="1">
    <location>
        <begin position="1"/>
        <end position="30"/>
    </location>
</feature>
<reference evidence="2" key="1">
    <citation type="submission" date="2021-03" db="EMBL/GenBank/DDBJ databases">
        <authorList>
            <person name="Kanchanasin P."/>
            <person name="Saeng-In P."/>
            <person name="Phongsopitanun W."/>
            <person name="Yuki M."/>
            <person name="Kudo T."/>
            <person name="Ohkuma M."/>
            <person name="Tanasupawat S."/>
        </authorList>
    </citation>
    <scope>NUCLEOTIDE SEQUENCE</scope>
    <source>
        <strain evidence="2">GKU 128</strain>
    </source>
</reference>
<keyword evidence="1" id="KW-0732">Signal</keyword>
<keyword evidence="3" id="KW-1185">Reference proteome</keyword>
<organism evidence="2 3">
    <name type="scientific">Actinomadura barringtoniae</name>
    <dbReference type="NCBI Taxonomy" id="1427535"/>
    <lineage>
        <taxon>Bacteria</taxon>
        <taxon>Bacillati</taxon>
        <taxon>Actinomycetota</taxon>
        <taxon>Actinomycetes</taxon>
        <taxon>Streptosporangiales</taxon>
        <taxon>Thermomonosporaceae</taxon>
        <taxon>Actinomadura</taxon>
    </lineage>
</organism>
<evidence type="ECO:0000313" key="2">
    <source>
        <dbReference type="EMBL" id="MBO2455178.1"/>
    </source>
</evidence>
<evidence type="ECO:0000256" key="1">
    <source>
        <dbReference type="SAM" id="SignalP"/>
    </source>
</evidence>
<dbReference type="EMBL" id="JAGEOJ010000033">
    <property type="protein sequence ID" value="MBO2455178.1"/>
    <property type="molecule type" value="Genomic_DNA"/>
</dbReference>
<name>A0A939PRZ9_9ACTN</name>
<evidence type="ECO:0000313" key="3">
    <source>
        <dbReference type="Proteomes" id="UP000669179"/>
    </source>
</evidence>
<accession>A0A939PRZ9</accession>
<sequence>MKTFKVAMAGTVASLATMIALPGGSGAAQAATSPTTTAAASPTITAGAVARTAPNARPGNSPAAMTWPKATTQGIKGAWIYDYKKPQTTKHVRSYGKVQMCFNVTGDHLYQGYRLAFTRRTGGVFAHYVDMWQRKYWGPKHKTCTGWLNGHHDKVWAEIYPIKSPIAHAKAHIWIYNP</sequence>
<dbReference type="AlphaFoldDB" id="A0A939PRZ9"/>
<proteinExistence type="predicted"/>
<comment type="caution">
    <text evidence="2">The sequence shown here is derived from an EMBL/GenBank/DDBJ whole genome shotgun (WGS) entry which is preliminary data.</text>
</comment>
<protein>
    <submittedName>
        <fullName evidence="2">Uncharacterized protein</fullName>
    </submittedName>
</protein>
<dbReference type="RefSeq" id="WP_208263407.1">
    <property type="nucleotide sequence ID" value="NZ_JAGEOJ010000033.1"/>
</dbReference>
<dbReference type="Proteomes" id="UP000669179">
    <property type="component" value="Unassembled WGS sequence"/>
</dbReference>
<feature type="chain" id="PRO_5037497089" evidence="1">
    <location>
        <begin position="31"/>
        <end position="178"/>
    </location>
</feature>